<keyword evidence="4" id="KW-0812">Transmembrane</keyword>
<keyword evidence="1 4" id="KW-0472">Membrane</keyword>
<name>A0ABP9UJ66_9BACT</name>
<comment type="caution">
    <text evidence="6">The sequence shown here is derived from an EMBL/GenBank/DDBJ whole genome shotgun (WGS) entry which is preliminary data.</text>
</comment>
<dbReference type="EMBL" id="BAABRI010000004">
    <property type="protein sequence ID" value="GAA5481678.1"/>
    <property type="molecule type" value="Genomic_DNA"/>
</dbReference>
<organism evidence="6 7">
    <name type="scientific">Haloferula sargassicola</name>
    <dbReference type="NCBI Taxonomy" id="490096"/>
    <lineage>
        <taxon>Bacteria</taxon>
        <taxon>Pseudomonadati</taxon>
        <taxon>Verrucomicrobiota</taxon>
        <taxon>Verrucomicrobiia</taxon>
        <taxon>Verrucomicrobiales</taxon>
        <taxon>Verrucomicrobiaceae</taxon>
        <taxon>Haloferula</taxon>
    </lineage>
</organism>
<keyword evidence="4" id="KW-1133">Transmembrane helix</keyword>
<evidence type="ECO:0000256" key="1">
    <source>
        <dbReference type="PROSITE-ProRule" id="PRU00473"/>
    </source>
</evidence>
<keyword evidence="2" id="KW-0175">Coiled coil</keyword>
<feature type="coiled-coil region" evidence="2">
    <location>
        <begin position="136"/>
        <end position="163"/>
    </location>
</feature>
<dbReference type="InterPro" id="IPR006665">
    <property type="entry name" value="OmpA-like"/>
</dbReference>
<evidence type="ECO:0000313" key="7">
    <source>
        <dbReference type="Proteomes" id="UP001476282"/>
    </source>
</evidence>
<evidence type="ECO:0000259" key="5">
    <source>
        <dbReference type="PROSITE" id="PS51123"/>
    </source>
</evidence>
<evidence type="ECO:0000256" key="2">
    <source>
        <dbReference type="SAM" id="Coils"/>
    </source>
</evidence>
<dbReference type="PROSITE" id="PS51123">
    <property type="entry name" value="OMPA_2"/>
    <property type="match status" value="1"/>
</dbReference>
<dbReference type="Pfam" id="PF00691">
    <property type="entry name" value="OmpA"/>
    <property type="match status" value="1"/>
</dbReference>
<dbReference type="Gene3D" id="3.30.1330.60">
    <property type="entry name" value="OmpA-like domain"/>
    <property type="match status" value="1"/>
</dbReference>
<keyword evidence="7" id="KW-1185">Reference proteome</keyword>
<feature type="domain" description="OmpA-like" evidence="5">
    <location>
        <begin position="287"/>
        <end position="400"/>
    </location>
</feature>
<dbReference type="InterPro" id="IPR036737">
    <property type="entry name" value="OmpA-like_sf"/>
</dbReference>
<feature type="compositionally biased region" description="Acidic residues" evidence="3">
    <location>
        <begin position="24"/>
        <end position="34"/>
    </location>
</feature>
<feature type="transmembrane region" description="Helical" evidence="4">
    <location>
        <begin position="43"/>
        <end position="64"/>
    </location>
</feature>
<dbReference type="RefSeq" id="WP_353565828.1">
    <property type="nucleotide sequence ID" value="NZ_BAABRI010000004.1"/>
</dbReference>
<reference evidence="6 7" key="1">
    <citation type="submission" date="2024-02" db="EMBL/GenBank/DDBJ databases">
        <title>Haloferula sargassicola NBRC 104335.</title>
        <authorList>
            <person name="Ichikawa N."/>
            <person name="Katano-Makiyama Y."/>
            <person name="Hidaka K."/>
        </authorList>
    </citation>
    <scope>NUCLEOTIDE SEQUENCE [LARGE SCALE GENOMIC DNA]</scope>
    <source>
        <strain evidence="6 7">NBRC 104335</strain>
    </source>
</reference>
<dbReference type="SUPFAM" id="SSF103088">
    <property type="entry name" value="OmpA-like"/>
    <property type="match status" value="1"/>
</dbReference>
<dbReference type="Gene3D" id="1.10.287.1490">
    <property type="match status" value="1"/>
</dbReference>
<sequence>MPDDPHSEASVSDDENLESAPAGTDDDAAGEETVTEPATKSSVVSPAVAVIGFIIITLLGVLIFQNFVPRQPSGTEPYESTGMASLKADLETRRAELNRTRVSLGLEPIASGQSVETAEQVSARIKEDASTLSALAQSFESLIQEKDSEIDRLREESVSALKDQKRLRDLLGSAKSDLDKAMMDASYATTLKSDLESARARITALEKDLAEAREVPQSLRERLAASESENTELHRRISELVKKLNEATIFAGTASEIRPEAVALYQALQDLEGKADSEISTAYSRFGAKLGANVMRTCTFATGSADVAPPLDQELAEIARQAPKNAMLFVVGYASETGNVDANRALSSNRATNVARMLNGAKDRSQKVQAAYLGQTDRFSSRIPERNQIVEIWEISKRSD</sequence>
<accession>A0ABP9UJ66</accession>
<proteinExistence type="predicted"/>
<feature type="region of interest" description="Disordered" evidence="3">
    <location>
        <begin position="1"/>
        <end position="41"/>
    </location>
</feature>
<feature type="coiled-coil region" evidence="2">
    <location>
        <begin position="188"/>
        <end position="243"/>
    </location>
</feature>
<protein>
    <recommendedName>
        <fullName evidence="5">OmpA-like domain-containing protein</fullName>
    </recommendedName>
</protein>
<evidence type="ECO:0000256" key="3">
    <source>
        <dbReference type="SAM" id="MobiDB-lite"/>
    </source>
</evidence>
<evidence type="ECO:0000313" key="6">
    <source>
        <dbReference type="EMBL" id="GAA5481678.1"/>
    </source>
</evidence>
<gene>
    <name evidence="6" type="ORF">Hsar01_00889</name>
</gene>
<evidence type="ECO:0000256" key="4">
    <source>
        <dbReference type="SAM" id="Phobius"/>
    </source>
</evidence>
<dbReference type="Proteomes" id="UP001476282">
    <property type="component" value="Unassembled WGS sequence"/>
</dbReference>